<evidence type="ECO:0000313" key="1">
    <source>
        <dbReference type="EMBL" id="MCQ4813266.1"/>
    </source>
</evidence>
<protein>
    <submittedName>
        <fullName evidence="1">DUF523 domain-containing protein</fullName>
    </submittedName>
</protein>
<keyword evidence="2" id="KW-1185">Reference proteome</keyword>
<dbReference type="Pfam" id="PF04463">
    <property type="entry name" value="2-thiour_desulf"/>
    <property type="match status" value="1"/>
</dbReference>
<name>A0AAW5JXZ4_9BACT</name>
<dbReference type="EMBL" id="JANFYT010000004">
    <property type="protein sequence ID" value="MCQ4813266.1"/>
    <property type="molecule type" value="Genomic_DNA"/>
</dbReference>
<proteinExistence type="predicted"/>
<dbReference type="Proteomes" id="UP001205919">
    <property type="component" value="Unassembled WGS sequence"/>
</dbReference>
<comment type="caution">
    <text evidence="1">The sequence shown here is derived from an EMBL/GenBank/DDBJ whole genome shotgun (WGS) entry which is preliminary data.</text>
</comment>
<gene>
    <name evidence="1" type="ORF">NE630_02375</name>
</gene>
<dbReference type="PANTHER" id="PTHR30087:SF1">
    <property type="entry name" value="HYPOTHETICAL CYTOSOLIC PROTEIN"/>
    <property type="match status" value="1"/>
</dbReference>
<dbReference type="InterPro" id="IPR007553">
    <property type="entry name" value="2-thiour_desulf"/>
</dbReference>
<evidence type="ECO:0000313" key="2">
    <source>
        <dbReference type="Proteomes" id="UP001205919"/>
    </source>
</evidence>
<dbReference type="AlphaFoldDB" id="A0AAW5JXZ4"/>
<dbReference type="PANTHER" id="PTHR30087">
    <property type="entry name" value="INNER MEMBRANE PROTEIN"/>
    <property type="match status" value="1"/>
</dbReference>
<sequence length="154" mass="16552">MGVDCERILVSACLLGMNCRYCGGGCEDERAAGLLAQYCLLPVCPEQLGGLPTPREPDEILNGRVIGRSGQDNTEAFELGAREALRAAKLFNCRFALLKERSPSCGSNVIYDGSFTGRRIAGAGVTARLLAAEGIKVFSEEHIDELKEALKCRA</sequence>
<organism evidence="1 2">
    <name type="scientific">Cloacibacillus evryensis</name>
    <dbReference type="NCBI Taxonomy" id="508460"/>
    <lineage>
        <taxon>Bacteria</taxon>
        <taxon>Thermotogati</taxon>
        <taxon>Synergistota</taxon>
        <taxon>Synergistia</taxon>
        <taxon>Synergistales</taxon>
        <taxon>Synergistaceae</taxon>
        <taxon>Cloacibacillus</taxon>
    </lineage>
</organism>
<reference evidence="1 2" key="1">
    <citation type="submission" date="2022-06" db="EMBL/GenBank/DDBJ databases">
        <title>Isolation of gut microbiota from human fecal samples.</title>
        <authorList>
            <person name="Pamer E.G."/>
            <person name="Barat B."/>
            <person name="Waligurski E."/>
            <person name="Medina S."/>
            <person name="Paddock L."/>
            <person name="Mostad J."/>
        </authorList>
    </citation>
    <scope>NUCLEOTIDE SEQUENCE [LARGE SCALE GENOMIC DNA]</scope>
    <source>
        <strain evidence="1 2">DFI.9.90</strain>
    </source>
</reference>
<accession>A0AAW5JXZ4</accession>
<dbReference type="RefSeq" id="WP_008711463.1">
    <property type="nucleotide sequence ID" value="NZ_CABKQM010000008.1"/>
</dbReference>